<dbReference type="RefSeq" id="WP_102874972.1">
    <property type="nucleotide sequence ID" value="NZ_CP010705.1"/>
</dbReference>
<protein>
    <submittedName>
        <fullName evidence="1">Terminase-like family protein</fullName>
    </submittedName>
</protein>
<proteinExistence type="predicted"/>
<reference evidence="1 2" key="2">
    <citation type="journal article" date="2017" name="Int. J. Syst. Evol. Microbiol.">
        <title>Adaptation of Surface-Associated Bacteria to the Open Ocean: A Genomically Distinct Subpopulation of Phaeobacter gallaeciensis Colonizes Pacific Mesozooplankton.</title>
        <authorList>
            <person name="Freese H.M."/>
            <person name="Methner A."/>
            <person name="Overmann J."/>
        </authorList>
    </citation>
    <scope>NUCLEOTIDE SEQUENCE [LARGE SCALE GENOMIC DNA]</scope>
    <source>
        <strain evidence="1 2">P66</strain>
    </source>
</reference>
<dbReference type="EMBL" id="CP010705">
    <property type="protein sequence ID" value="AUQ95956.1"/>
    <property type="molecule type" value="Genomic_DNA"/>
</dbReference>
<accession>A0ABN5GTI4</accession>
<dbReference type="InterPro" id="IPR006517">
    <property type="entry name" value="Phage_terminase_lsu-like_C"/>
</dbReference>
<dbReference type="Proteomes" id="UP000236536">
    <property type="component" value="Chromosome"/>
</dbReference>
<reference evidence="1 2" key="1">
    <citation type="journal article" date="2017" name="Genome Biol. Evol.">
        <title>Trajectories and Drivers of Genome Evolution in Surface-Associated Marine Phaeobacter.</title>
        <authorList>
            <person name="Freese H.M."/>
            <person name="Sikorski J."/>
            <person name="Bunk B."/>
            <person name="Scheuner C."/>
            <person name="Meier-Kolthoff J.P."/>
            <person name="Sproer C."/>
            <person name="Gram L."/>
            <person name="Overmann J."/>
        </authorList>
    </citation>
    <scope>NUCLEOTIDE SEQUENCE [LARGE SCALE GENOMIC DNA]</scope>
    <source>
        <strain evidence="1 2">P66</strain>
    </source>
</reference>
<dbReference type="Gene3D" id="3.40.50.300">
    <property type="entry name" value="P-loop containing nucleotide triphosphate hydrolases"/>
    <property type="match status" value="1"/>
</dbReference>
<dbReference type="InterPro" id="IPR027417">
    <property type="entry name" value="P-loop_NTPase"/>
</dbReference>
<evidence type="ECO:0000313" key="1">
    <source>
        <dbReference type="EMBL" id="AUQ95956.1"/>
    </source>
</evidence>
<dbReference type="Pfam" id="PF03237">
    <property type="entry name" value="Terminase_6N"/>
    <property type="match status" value="1"/>
</dbReference>
<sequence>MPRANAINPITGKRYGWEAEQEAKKLADPAHQQAQLQQEIALLERQEAAVRARDDLMAFTKFTMPDAADPNDISKSAYRDQLFHRKVAQILTLFEKGELKHADGTPCTQVIFAMPPRHGKTELATKRNTAWISGRHPDWNIAVGSYSDTMAQDFGADTRAILTSSQFKQIFPKHKLKRGGNAKDNMQTEKGGRLVFVGRGGALTGRGAHVLLIDDLYKDHEEARSKTIREQAWNWFTKVAMTRRMGRKLVMITMTRWHSDDIVGRITDPENPCYDAIEAKKWMIIRIPAIAEEDDPLGREEGEALWEEDYGLDFLQSQQRLDPLGFAALYQQRPTVADGVLFRRENIQRYDMSDLPEDLRFYGASDHAVATGQRNDYSCFGKVGVDRQDNIWLVDLFRQKVSSDIAVEAMLTMAGGNMRPLLWWAERGHISKSIGPFLYKRMAETGTYMNVVEVTPIGDKEQRAQSIAARVAMGKVFIPKGPQFEWLVEEMLAFPNGTHDDGVDMLSLLGLGLQSQFGASAAKPKPAEPKFGTIAWVKQQEKLAERHRRSAEDW</sequence>
<gene>
    <name evidence="1" type="ORF">PhaeoP66_03214</name>
</gene>
<evidence type="ECO:0000313" key="2">
    <source>
        <dbReference type="Proteomes" id="UP000236536"/>
    </source>
</evidence>
<name>A0ABN5GTI4_9RHOB</name>
<keyword evidence="2" id="KW-1185">Reference proteome</keyword>
<dbReference type="NCBIfam" id="TIGR01630">
    <property type="entry name" value="psiM2_ORF9"/>
    <property type="match status" value="1"/>
</dbReference>
<organism evidence="1 2">
    <name type="scientific">Phaeobacter inhibens</name>
    <dbReference type="NCBI Taxonomy" id="221822"/>
    <lineage>
        <taxon>Bacteria</taxon>
        <taxon>Pseudomonadati</taxon>
        <taxon>Pseudomonadota</taxon>
        <taxon>Alphaproteobacteria</taxon>
        <taxon>Rhodobacterales</taxon>
        <taxon>Roseobacteraceae</taxon>
        <taxon>Phaeobacter</taxon>
    </lineage>
</organism>